<reference evidence="6" key="2">
    <citation type="submission" date="2022-04" db="EMBL/GenBank/DDBJ databases">
        <title>Sequencing and genomic assembly of Halococcus dombrowskii.</title>
        <authorList>
            <person name="Lim S.W."/>
            <person name="MacLea K.S."/>
        </authorList>
    </citation>
    <scope>NUCLEOTIDE SEQUENCE</scope>
    <source>
        <strain evidence="6">H4</strain>
    </source>
</reference>
<evidence type="ECO:0000259" key="3">
    <source>
        <dbReference type="Pfam" id="PF04967"/>
    </source>
</evidence>
<evidence type="ECO:0000259" key="4">
    <source>
        <dbReference type="Pfam" id="PF24278"/>
    </source>
</evidence>
<organism evidence="5 8">
    <name type="scientific">Halococcus dombrowskii</name>
    <dbReference type="NCBI Taxonomy" id="179637"/>
    <lineage>
        <taxon>Archaea</taxon>
        <taxon>Methanobacteriati</taxon>
        <taxon>Methanobacteriota</taxon>
        <taxon>Stenosarchaea group</taxon>
        <taxon>Halobacteria</taxon>
        <taxon>Halobacteriales</taxon>
        <taxon>Halococcaceae</taxon>
        <taxon>Halococcus</taxon>
    </lineage>
</organism>
<dbReference type="SUPFAM" id="SSF88659">
    <property type="entry name" value="Sigma3 and sigma4 domains of RNA polymerase sigma factors"/>
    <property type="match status" value="1"/>
</dbReference>
<dbReference type="Proteomes" id="UP001500962">
    <property type="component" value="Unassembled WGS sequence"/>
</dbReference>
<dbReference type="InterPro" id="IPR013324">
    <property type="entry name" value="RNA_pol_sigma_r3/r4-like"/>
</dbReference>
<accession>A0AAV3SK70</accession>
<evidence type="ECO:0000256" key="1">
    <source>
        <dbReference type="ARBA" id="ARBA00023015"/>
    </source>
</evidence>
<dbReference type="InterPro" id="IPR056493">
    <property type="entry name" value="HVO_0513_N"/>
</dbReference>
<sequence>MERSTDERAHVRQFTLSLRPGEGLVHPVDDALAAAPALDRQSLRHVQSNPETSTLCYRIEGDERRLPEVLDDRSDVLLDDVIHDDGGAFGLYLRVEGELAVFERCFFEQGVLVDSPIAITARGLRLQVIGTPAMIKRSMERLPSEVACSVDRLGGAESDGLLVAALTDRQREVIETAFELGYYEIPRKTTHADIATVLDLSGSTIDEHLRKAEAKLMEQLLS</sequence>
<feature type="domain" description="HTH bat-type" evidence="3">
    <location>
        <begin position="166"/>
        <end position="218"/>
    </location>
</feature>
<evidence type="ECO:0000256" key="2">
    <source>
        <dbReference type="ARBA" id="ARBA00023163"/>
    </source>
</evidence>
<dbReference type="InterPro" id="IPR036388">
    <property type="entry name" value="WH-like_DNA-bd_sf"/>
</dbReference>
<evidence type="ECO:0000313" key="8">
    <source>
        <dbReference type="Proteomes" id="UP001500962"/>
    </source>
</evidence>
<evidence type="ECO:0000313" key="5">
    <source>
        <dbReference type="EMBL" id="GAA0470361.1"/>
    </source>
</evidence>
<dbReference type="AlphaFoldDB" id="A0AAV3SK70"/>
<keyword evidence="1" id="KW-0805">Transcription regulation</keyword>
<protein>
    <submittedName>
        <fullName evidence="6">Helix-turn-helix domain-containing protein</fullName>
    </submittedName>
</protein>
<dbReference type="Pfam" id="PF04967">
    <property type="entry name" value="HTH_10"/>
    <property type="match status" value="1"/>
</dbReference>
<gene>
    <name evidence="5" type="ORF">GCM10008985_29140</name>
    <name evidence="6" type="ORF">MUK72_04800</name>
</gene>
<dbReference type="PANTHER" id="PTHR34236:SF1">
    <property type="entry name" value="DIMETHYL SULFOXIDE REDUCTASE TRANSCRIPTIONAL ACTIVATOR"/>
    <property type="match status" value="1"/>
</dbReference>
<dbReference type="PANTHER" id="PTHR34236">
    <property type="entry name" value="DIMETHYL SULFOXIDE REDUCTASE TRANSCRIPTIONAL ACTIVATOR"/>
    <property type="match status" value="1"/>
</dbReference>
<dbReference type="RefSeq" id="WP_004051182.1">
    <property type="nucleotide sequence ID" value="NZ_BAAADN010000046.1"/>
</dbReference>
<evidence type="ECO:0000313" key="6">
    <source>
        <dbReference type="EMBL" id="UOO96029.1"/>
    </source>
</evidence>
<keyword evidence="2" id="KW-0804">Transcription</keyword>
<dbReference type="KEGG" id="hdo:MUK72_04800"/>
<dbReference type="InterPro" id="IPR007050">
    <property type="entry name" value="HTH_bacterioopsin"/>
</dbReference>
<keyword evidence="7" id="KW-1185">Reference proteome</keyword>
<dbReference type="EMBL" id="CP095005">
    <property type="protein sequence ID" value="UOO96029.1"/>
    <property type="molecule type" value="Genomic_DNA"/>
</dbReference>
<reference evidence="5" key="1">
    <citation type="journal article" date="2014" name="Int. J. Syst. Evol. Microbiol.">
        <title>Complete genome sequence of Corynebacterium casei LMG S-19264T (=DSM 44701T), isolated from a smear-ripened cheese.</title>
        <authorList>
            <consortium name="US DOE Joint Genome Institute (JGI-PGF)"/>
            <person name="Walter F."/>
            <person name="Albersmeier A."/>
            <person name="Kalinowski J."/>
            <person name="Ruckert C."/>
        </authorList>
    </citation>
    <scope>NUCLEOTIDE SEQUENCE</scope>
    <source>
        <strain evidence="5">JCM 12289</strain>
    </source>
</reference>
<proteinExistence type="predicted"/>
<feature type="domain" description="HVO-0513-like N-terminal" evidence="4">
    <location>
        <begin position="26"/>
        <end position="154"/>
    </location>
</feature>
<dbReference type="Gene3D" id="1.10.10.10">
    <property type="entry name" value="Winged helix-like DNA-binding domain superfamily/Winged helix DNA-binding domain"/>
    <property type="match status" value="1"/>
</dbReference>
<name>A0AAV3SK70_HALDO</name>
<dbReference type="GeneID" id="71761142"/>
<evidence type="ECO:0000313" key="7">
    <source>
        <dbReference type="Proteomes" id="UP000830542"/>
    </source>
</evidence>
<dbReference type="EMBL" id="BAAADN010000046">
    <property type="protein sequence ID" value="GAA0470361.1"/>
    <property type="molecule type" value="Genomic_DNA"/>
</dbReference>
<dbReference type="Pfam" id="PF24278">
    <property type="entry name" value="HVO_0513_N"/>
    <property type="match status" value="1"/>
</dbReference>
<reference evidence="5" key="3">
    <citation type="submission" date="2023-12" db="EMBL/GenBank/DDBJ databases">
        <authorList>
            <person name="Sun Q."/>
            <person name="Inoue M."/>
        </authorList>
    </citation>
    <scope>NUCLEOTIDE SEQUENCE</scope>
    <source>
        <strain evidence="5">JCM 12289</strain>
    </source>
</reference>
<dbReference type="Proteomes" id="UP000830542">
    <property type="component" value="Chromosome"/>
</dbReference>